<dbReference type="AlphaFoldDB" id="A0A9N8HDH1"/>
<gene>
    <name evidence="2" type="ORF">SEMRO_343_G122041.1</name>
</gene>
<proteinExistence type="predicted"/>
<name>A0A9N8HDH1_9STRA</name>
<comment type="caution">
    <text evidence="2">The sequence shown here is derived from an EMBL/GenBank/DDBJ whole genome shotgun (WGS) entry which is preliminary data.</text>
</comment>
<dbReference type="Proteomes" id="UP001153069">
    <property type="component" value="Unassembled WGS sequence"/>
</dbReference>
<evidence type="ECO:0000313" key="3">
    <source>
        <dbReference type="Proteomes" id="UP001153069"/>
    </source>
</evidence>
<evidence type="ECO:0000256" key="1">
    <source>
        <dbReference type="SAM" id="MobiDB-lite"/>
    </source>
</evidence>
<reference evidence="2" key="1">
    <citation type="submission" date="2020-06" db="EMBL/GenBank/DDBJ databases">
        <authorList>
            <consortium name="Plant Systems Biology data submission"/>
        </authorList>
    </citation>
    <scope>NUCLEOTIDE SEQUENCE</scope>
    <source>
        <strain evidence="2">D6</strain>
    </source>
</reference>
<sequence>MYQFRAALGVGSSRPAIGSAKRHLRDTAVSEFPNSLKEERTLSGHHSSSAEFREERVRRCPRSKSLSKHDNSALGSFSQELSCSFASRECWMVSQPFQIPAHVAKTKGCFLLDLSL</sequence>
<organism evidence="2 3">
    <name type="scientific">Seminavis robusta</name>
    <dbReference type="NCBI Taxonomy" id="568900"/>
    <lineage>
        <taxon>Eukaryota</taxon>
        <taxon>Sar</taxon>
        <taxon>Stramenopiles</taxon>
        <taxon>Ochrophyta</taxon>
        <taxon>Bacillariophyta</taxon>
        <taxon>Bacillariophyceae</taxon>
        <taxon>Bacillariophycidae</taxon>
        <taxon>Naviculales</taxon>
        <taxon>Naviculaceae</taxon>
        <taxon>Seminavis</taxon>
    </lineage>
</organism>
<feature type="region of interest" description="Disordered" evidence="1">
    <location>
        <begin position="35"/>
        <end position="55"/>
    </location>
</feature>
<dbReference type="EMBL" id="CAICTM010000342">
    <property type="protein sequence ID" value="CAB9508345.1"/>
    <property type="molecule type" value="Genomic_DNA"/>
</dbReference>
<evidence type="ECO:0000313" key="2">
    <source>
        <dbReference type="EMBL" id="CAB9508345.1"/>
    </source>
</evidence>
<protein>
    <submittedName>
        <fullName evidence="2">Uncharacterized protein</fullName>
    </submittedName>
</protein>
<accession>A0A9N8HDH1</accession>
<keyword evidence="3" id="KW-1185">Reference proteome</keyword>